<proteinExistence type="predicted"/>
<reference evidence="1 2" key="1">
    <citation type="submission" date="2021-06" db="EMBL/GenBank/DDBJ databases">
        <title>Enterococcus alishanensis sp. nov., a novel lactic acid bacterium isolated from fresh coffee beans.</title>
        <authorList>
            <person name="Chen Y.-S."/>
        </authorList>
    </citation>
    <scope>NUCLEOTIDE SEQUENCE [LARGE SCALE GENOMIC DNA]</scope>
    <source>
        <strain evidence="1 2">ALS3</strain>
    </source>
</reference>
<dbReference type="Proteomes" id="UP000774130">
    <property type="component" value="Unassembled WGS sequence"/>
</dbReference>
<dbReference type="EMBL" id="JAHUZB010000011">
    <property type="protein sequence ID" value="MBV7392410.1"/>
    <property type="molecule type" value="Genomic_DNA"/>
</dbReference>
<name>A0ABS6THQ2_9ENTE</name>
<evidence type="ECO:0000313" key="2">
    <source>
        <dbReference type="Proteomes" id="UP000774130"/>
    </source>
</evidence>
<protein>
    <submittedName>
        <fullName evidence="1">Uncharacterized protein</fullName>
    </submittedName>
</protein>
<dbReference type="RefSeq" id="WP_218327620.1">
    <property type="nucleotide sequence ID" value="NZ_JAHUZB010000011.1"/>
</dbReference>
<organism evidence="1 2">
    <name type="scientific">Enterococcus alishanensis</name>
    <dbReference type="NCBI Taxonomy" id="1303817"/>
    <lineage>
        <taxon>Bacteria</taxon>
        <taxon>Bacillati</taxon>
        <taxon>Bacillota</taxon>
        <taxon>Bacilli</taxon>
        <taxon>Lactobacillales</taxon>
        <taxon>Enterococcaceae</taxon>
        <taxon>Enterococcus</taxon>
    </lineage>
</organism>
<gene>
    <name evidence="1" type="ORF">KUA55_17260</name>
</gene>
<evidence type="ECO:0000313" key="1">
    <source>
        <dbReference type="EMBL" id="MBV7392410.1"/>
    </source>
</evidence>
<comment type="caution">
    <text evidence="1">The sequence shown here is derived from an EMBL/GenBank/DDBJ whole genome shotgun (WGS) entry which is preliminary data.</text>
</comment>
<accession>A0ABS6THQ2</accession>
<sequence length="76" mass="8696">MAKGWGTFYATVPSDIGQQFSTGEEVWITYNKNSEKVTIVRMLVNSAIVHFDNTSEINYDHINNRTVISYSKLHKV</sequence>
<keyword evidence="2" id="KW-1185">Reference proteome</keyword>